<geneLocation type="mitochondrion" evidence="1"/>
<proteinExistence type="predicted"/>
<protein>
    <submittedName>
        <fullName evidence="1">Uncharacterized protein</fullName>
    </submittedName>
</protein>
<evidence type="ECO:0000313" key="2">
    <source>
        <dbReference type="Proteomes" id="UP000290189"/>
    </source>
</evidence>
<dbReference type="Proteomes" id="UP000290189">
    <property type="component" value="Unassembled WGS sequence"/>
</dbReference>
<keyword evidence="1" id="KW-0496">Mitochondrion</keyword>
<dbReference type="EMBL" id="OVEO01000009">
    <property type="protein sequence ID" value="SPQ98466.1"/>
    <property type="molecule type" value="Genomic_DNA"/>
</dbReference>
<sequence length="173" mass="19291">MHEVHVVRWCTLPPETSTADLLARLRRTLSYDVDLVHSTVKTLSFVAGAAGSWSFVVDQTTSALPRPVGLALQASANPGIPVRSTFFEIVTPIILNAFKFVSFQDNGTDPVHPQDQCRIYDVPARLDDDHPSPHKYVDTTTSTMGTTIRCRRSCRRRDNLAVAVTTRVLLWLM</sequence>
<dbReference type="AlphaFoldDB" id="A0A3P3YE59"/>
<gene>
    <name evidence="1" type="ORF">PLBR_LOCUS5681</name>
</gene>
<accession>A0A3P3YE59</accession>
<name>A0A3P3YE59_PLABS</name>
<reference evidence="1 2" key="1">
    <citation type="submission" date="2018-03" db="EMBL/GenBank/DDBJ databases">
        <authorList>
            <person name="Fogelqvist J."/>
        </authorList>
    </citation>
    <scope>NUCLEOTIDE SEQUENCE [LARGE SCALE GENOMIC DNA]</scope>
</reference>
<evidence type="ECO:0000313" key="1">
    <source>
        <dbReference type="EMBL" id="SPQ98466.1"/>
    </source>
</evidence>
<organism evidence="1 2">
    <name type="scientific">Plasmodiophora brassicae</name>
    <name type="common">Clubroot disease agent</name>
    <dbReference type="NCBI Taxonomy" id="37360"/>
    <lineage>
        <taxon>Eukaryota</taxon>
        <taxon>Sar</taxon>
        <taxon>Rhizaria</taxon>
        <taxon>Endomyxa</taxon>
        <taxon>Phytomyxea</taxon>
        <taxon>Plasmodiophorida</taxon>
        <taxon>Plasmodiophoridae</taxon>
        <taxon>Plasmodiophora</taxon>
    </lineage>
</organism>